<evidence type="ECO:0000313" key="2">
    <source>
        <dbReference type="Proteomes" id="UP000550260"/>
    </source>
</evidence>
<organism evidence="1 2">
    <name type="scientific">Amycolatopsis echigonensis</name>
    <dbReference type="NCBI Taxonomy" id="2576905"/>
    <lineage>
        <taxon>Bacteria</taxon>
        <taxon>Bacillati</taxon>
        <taxon>Actinomycetota</taxon>
        <taxon>Actinomycetes</taxon>
        <taxon>Pseudonocardiales</taxon>
        <taxon>Pseudonocardiaceae</taxon>
        <taxon>Amycolatopsis</taxon>
    </lineage>
</organism>
<reference evidence="1 2" key="1">
    <citation type="submission" date="2020-08" db="EMBL/GenBank/DDBJ databases">
        <title>Amycolatopsis echigonensis JCM 21831.</title>
        <authorList>
            <person name="Tedsree N."/>
            <person name="Kuncharoen N."/>
            <person name="Likhitwitayawuid K."/>
            <person name="Tanasupawat S."/>
        </authorList>
    </citation>
    <scope>NUCLEOTIDE SEQUENCE [LARGE SCALE GENOMIC DNA]</scope>
    <source>
        <strain evidence="1 2">JCM 21831</strain>
    </source>
</reference>
<dbReference type="AlphaFoldDB" id="A0A8E2BA18"/>
<dbReference type="RefSeq" id="WP_183127573.1">
    <property type="nucleotide sequence ID" value="NZ_JACJHR010000135.1"/>
</dbReference>
<accession>A0A8E2BA18</accession>
<comment type="caution">
    <text evidence="1">The sequence shown here is derived from an EMBL/GenBank/DDBJ whole genome shotgun (WGS) entry which is preliminary data.</text>
</comment>
<evidence type="ECO:0000313" key="1">
    <source>
        <dbReference type="EMBL" id="MBB2506012.1"/>
    </source>
</evidence>
<protein>
    <submittedName>
        <fullName evidence="1">Uncharacterized protein</fullName>
    </submittedName>
</protein>
<proteinExistence type="predicted"/>
<name>A0A8E2BA18_9PSEU</name>
<dbReference type="Proteomes" id="UP000550260">
    <property type="component" value="Unassembled WGS sequence"/>
</dbReference>
<gene>
    <name evidence="1" type="ORF">H5411_43740</name>
</gene>
<dbReference type="EMBL" id="JACJHR010000135">
    <property type="protein sequence ID" value="MBB2506012.1"/>
    <property type="molecule type" value="Genomic_DNA"/>
</dbReference>
<sequence length="75" mass="7885">MTTPITVLHEHGLTFHQTGPLRAAGRETAEAVAKLVDEHRAAPDGSTLSQLSGMGPRRLALVADAVDAWRAGGRS</sequence>